<dbReference type="GO" id="GO:0016787">
    <property type="term" value="F:hydrolase activity"/>
    <property type="evidence" value="ECO:0007669"/>
    <property type="project" value="InterPro"/>
</dbReference>
<feature type="domain" description="DNA/RNA non-specific endonuclease/pyrophosphatase/phosphodiesterase" evidence="3">
    <location>
        <begin position="84"/>
        <end position="322"/>
    </location>
</feature>
<protein>
    <submittedName>
        <fullName evidence="4">Uncharacterized protein</fullName>
    </submittedName>
</protein>
<sequence length="327" mass="36973">MLYIGDVRPFSIIRVVLLVFALSNQVSEAREYINEETRYEAPHRRQCKASSPPFFAGNRHPEGLPGITRGQEIRQLLPEDPPGTHPYFISLFDPDRNIPFYSAYKVTAQQAPFIGKYSRRDVKRRKFRNPPGVPGLNNAYKRAIQQEPLSRGHMNPVAINTFDINFMKATFTLTNTIPQYVASNSGPWQIFEAKIRRYAAGMCGGRARHGTLFLLTGSSEFSLANYLEENGESFHSKVVLDGVNLAIPRAVWTAGCCVWKESNDTRVQRAESFAVISNNARDQKWLNQTEMNVSELEKHLTSPGSPLVDLFPGDQLCRLPENNIKLQ</sequence>
<dbReference type="AlphaFoldDB" id="A0AAU9WNI3"/>
<dbReference type="Proteomes" id="UP001159428">
    <property type="component" value="Unassembled WGS sequence"/>
</dbReference>
<dbReference type="EMBL" id="CALNXJ010000017">
    <property type="protein sequence ID" value="CAH3119798.1"/>
    <property type="molecule type" value="Genomic_DNA"/>
</dbReference>
<accession>A0AAU9WNI3</accession>
<name>A0AAU9WNI3_9CNID</name>
<dbReference type="PANTHER" id="PTHR21472:SF7">
    <property type="entry name" value="ENDONUCLEASE G, MITOCHONDRIAL-LIKE ISOFORM X2"/>
    <property type="match status" value="1"/>
</dbReference>
<gene>
    <name evidence="4" type="ORF">PMEA_00008493</name>
</gene>
<dbReference type="GO" id="GO:0046872">
    <property type="term" value="F:metal ion binding"/>
    <property type="evidence" value="ECO:0007669"/>
    <property type="project" value="InterPro"/>
</dbReference>
<evidence type="ECO:0000313" key="5">
    <source>
        <dbReference type="Proteomes" id="UP001159428"/>
    </source>
</evidence>
<feature type="signal peptide" evidence="1">
    <location>
        <begin position="1"/>
        <end position="29"/>
    </location>
</feature>
<dbReference type="GO" id="GO:0003676">
    <property type="term" value="F:nucleic acid binding"/>
    <property type="evidence" value="ECO:0007669"/>
    <property type="project" value="InterPro"/>
</dbReference>
<dbReference type="InterPro" id="IPR020821">
    <property type="entry name" value="ENPP1-3/EXOG-like_nuc-like"/>
</dbReference>
<dbReference type="Gene3D" id="3.40.570.10">
    <property type="entry name" value="Extracellular Endonuclease, subunit A"/>
    <property type="match status" value="1"/>
</dbReference>
<dbReference type="SMART" id="SM00477">
    <property type="entry name" value="NUC"/>
    <property type="match status" value="1"/>
</dbReference>
<organism evidence="4 5">
    <name type="scientific">Pocillopora meandrina</name>
    <dbReference type="NCBI Taxonomy" id="46732"/>
    <lineage>
        <taxon>Eukaryota</taxon>
        <taxon>Metazoa</taxon>
        <taxon>Cnidaria</taxon>
        <taxon>Anthozoa</taxon>
        <taxon>Hexacorallia</taxon>
        <taxon>Scleractinia</taxon>
        <taxon>Astrocoeniina</taxon>
        <taxon>Pocilloporidae</taxon>
        <taxon>Pocillopora</taxon>
    </lineage>
</organism>
<feature type="domain" description="ENPP1-3/EXOG-like endonuclease/phosphodiesterase" evidence="2">
    <location>
        <begin position="85"/>
        <end position="310"/>
    </location>
</feature>
<proteinExistence type="predicted"/>
<feature type="chain" id="PRO_5043706728" evidence="1">
    <location>
        <begin position="30"/>
        <end position="327"/>
    </location>
</feature>
<comment type="caution">
    <text evidence="4">The sequence shown here is derived from an EMBL/GenBank/DDBJ whole genome shotgun (WGS) entry which is preliminary data.</text>
</comment>
<evidence type="ECO:0000259" key="3">
    <source>
        <dbReference type="SMART" id="SM00892"/>
    </source>
</evidence>
<dbReference type="InterPro" id="IPR044929">
    <property type="entry name" value="DNA/RNA_non-sp_Endonuclease_sf"/>
</dbReference>
<evidence type="ECO:0000259" key="2">
    <source>
        <dbReference type="SMART" id="SM00477"/>
    </source>
</evidence>
<dbReference type="InterPro" id="IPR039015">
    <property type="entry name" value="ENDOD1"/>
</dbReference>
<reference evidence="4 5" key="1">
    <citation type="submission" date="2022-05" db="EMBL/GenBank/DDBJ databases">
        <authorList>
            <consortium name="Genoscope - CEA"/>
            <person name="William W."/>
        </authorList>
    </citation>
    <scope>NUCLEOTIDE SEQUENCE [LARGE SCALE GENOMIC DNA]</scope>
</reference>
<dbReference type="SMART" id="SM00892">
    <property type="entry name" value="Endonuclease_NS"/>
    <property type="match status" value="1"/>
</dbReference>
<dbReference type="InterPro" id="IPR001604">
    <property type="entry name" value="Endo_G_ENPP1-like_dom"/>
</dbReference>
<evidence type="ECO:0000256" key="1">
    <source>
        <dbReference type="SAM" id="SignalP"/>
    </source>
</evidence>
<keyword evidence="1" id="KW-0732">Signal</keyword>
<evidence type="ECO:0000313" key="4">
    <source>
        <dbReference type="EMBL" id="CAH3119798.1"/>
    </source>
</evidence>
<dbReference type="SUPFAM" id="SSF54060">
    <property type="entry name" value="His-Me finger endonucleases"/>
    <property type="match status" value="1"/>
</dbReference>
<keyword evidence="5" id="KW-1185">Reference proteome</keyword>
<dbReference type="InterPro" id="IPR044925">
    <property type="entry name" value="His-Me_finger_sf"/>
</dbReference>
<dbReference type="PANTHER" id="PTHR21472">
    <property type="entry name" value="ENDONUCLEASE DOMAIN-CONTAINING 1 PROTEIN ENDOD1"/>
    <property type="match status" value="1"/>
</dbReference>
<dbReference type="Pfam" id="PF01223">
    <property type="entry name" value="Endonuclease_NS"/>
    <property type="match status" value="1"/>
</dbReference>